<organism evidence="6 7">
    <name type="scientific">Novosphingobium aquae</name>
    <dbReference type="NCBI Taxonomy" id="3133435"/>
    <lineage>
        <taxon>Bacteria</taxon>
        <taxon>Pseudomonadati</taxon>
        <taxon>Pseudomonadota</taxon>
        <taxon>Alphaproteobacteria</taxon>
        <taxon>Sphingomonadales</taxon>
        <taxon>Sphingomonadaceae</taxon>
        <taxon>Novosphingobium</taxon>
    </lineage>
</organism>
<keyword evidence="7" id="KW-1185">Reference proteome</keyword>
<feature type="transmembrane region" description="Helical" evidence="4">
    <location>
        <begin position="290"/>
        <end position="313"/>
    </location>
</feature>
<evidence type="ECO:0000256" key="3">
    <source>
        <dbReference type="ARBA" id="ARBA00023136"/>
    </source>
</evidence>
<feature type="transmembrane region" description="Helical" evidence="4">
    <location>
        <begin position="109"/>
        <end position="129"/>
    </location>
</feature>
<feature type="transmembrane region" description="Helical" evidence="4">
    <location>
        <begin position="386"/>
        <end position="405"/>
    </location>
</feature>
<dbReference type="PROSITE" id="PS50850">
    <property type="entry name" value="MFS"/>
    <property type="match status" value="1"/>
</dbReference>
<dbReference type="Proteomes" id="UP001379235">
    <property type="component" value="Unassembled WGS sequence"/>
</dbReference>
<gene>
    <name evidence="6" type="ORF">WG900_00795</name>
</gene>
<feature type="transmembrane region" description="Helical" evidence="4">
    <location>
        <begin position="52"/>
        <end position="72"/>
    </location>
</feature>
<feature type="domain" description="Major facilitator superfamily (MFS) profile" evidence="5">
    <location>
        <begin position="18"/>
        <end position="409"/>
    </location>
</feature>
<evidence type="ECO:0000313" key="6">
    <source>
        <dbReference type="EMBL" id="MEJ6008448.1"/>
    </source>
</evidence>
<dbReference type="PANTHER" id="PTHR11360:SF290">
    <property type="entry name" value="MONOCARBOXYLATE MFS PERMEASE"/>
    <property type="match status" value="1"/>
</dbReference>
<feature type="transmembrane region" description="Helical" evidence="4">
    <location>
        <begin position="20"/>
        <end position="40"/>
    </location>
</feature>
<keyword evidence="2 4" id="KW-1133">Transmembrane helix</keyword>
<dbReference type="SUPFAM" id="SSF103473">
    <property type="entry name" value="MFS general substrate transporter"/>
    <property type="match status" value="1"/>
</dbReference>
<evidence type="ECO:0000256" key="1">
    <source>
        <dbReference type="ARBA" id="ARBA00022692"/>
    </source>
</evidence>
<comment type="caution">
    <text evidence="6">The sequence shown here is derived from an EMBL/GenBank/DDBJ whole genome shotgun (WGS) entry which is preliminary data.</text>
</comment>
<proteinExistence type="predicted"/>
<keyword evidence="1 4" id="KW-0812">Transmembrane</keyword>
<sequence length="421" mass="44552">MSGNTGGALAEWRRYGLLPIAAALGYATCVIHIYGLGVFIEPISKEFGWSRTATTVGLTLSTVIQALCAIPIGMAVDRFGPRKLAIIGVVLTCAAFANLSNATGDMANWYLIWIVMSLASLPIQATIWTSAVASRFHASRGIALAVTLCGASVALIVFPFLGTELIQAYGWRDAMRIEALIWLAVAWPIVIFLFRGAQDDKKAIAAAAAEGKIAPVLPGMSLMDGLKTTIFLRLLIVALLFTFAMIGLNVHFPLILKGYGFTALEAAGLASLIGWFSIPGRIVTGFMLDRLRASLVGAVAFLLPGIACAILLFGGGSGMSVALAAAFIGFTLGAEVDVLVYLTTRYFGLRNFGGLYGGILAALSVGTAFGPLAASRVFDVWTSYDPFLMSTLVMMGLSSLLLASLPRPRPELNDMKEPALV</sequence>
<feature type="transmembrane region" description="Helical" evidence="4">
    <location>
        <begin position="141"/>
        <end position="162"/>
    </location>
</feature>
<dbReference type="PANTHER" id="PTHR11360">
    <property type="entry name" value="MONOCARBOXYLATE TRANSPORTER"/>
    <property type="match status" value="1"/>
</dbReference>
<dbReference type="Pfam" id="PF07690">
    <property type="entry name" value="MFS_1"/>
    <property type="match status" value="1"/>
</dbReference>
<keyword evidence="3 4" id="KW-0472">Membrane</keyword>
<feature type="transmembrane region" description="Helical" evidence="4">
    <location>
        <begin position="84"/>
        <end position="103"/>
    </location>
</feature>
<dbReference type="InterPro" id="IPR011701">
    <property type="entry name" value="MFS"/>
</dbReference>
<feature type="transmembrane region" description="Helical" evidence="4">
    <location>
        <begin position="258"/>
        <end position="278"/>
    </location>
</feature>
<dbReference type="InterPro" id="IPR020846">
    <property type="entry name" value="MFS_dom"/>
</dbReference>
<evidence type="ECO:0000256" key="2">
    <source>
        <dbReference type="ARBA" id="ARBA00022989"/>
    </source>
</evidence>
<dbReference type="EMBL" id="JBBHJY010000001">
    <property type="protein sequence ID" value="MEJ6008448.1"/>
    <property type="molecule type" value="Genomic_DNA"/>
</dbReference>
<evidence type="ECO:0000259" key="5">
    <source>
        <dbReference type="PROSITE" id="PS50850"/>
    </source>
</evidence>
<evidence type="ECO:0000256" key="4">
    <source>
        <dbReference type="SAM" id="Phobius"/>
    </source>
</evidence>
<reference evidence="6 7" key="1">
    <citation type="submission" date="2024-03" db="EMBL/GenBank/DDBJ databases">
        <authorList>
            <person name="Jo J.-H."/>
        </authorList>
    </citation>
    <scope>NUCLEOTIDE SEQUENCE [LARGE SCALE GENOMIC DNA]</scope>
    <source>
        <strain evidence="6 7">AS3R-12</strain>
    </source>
</reference>
<feature type="transmembrane region" description="Helical" evidence="4">
    <location>
        <begin position="319"/>
        <end position="342"/>
    </location>
</feature>
<evidence type="ECO:0000313" key="7">
    <source>
        <dbReference type="Proteomes" id="UP001379235"/>
    </source>
</evidence>
<feature type="transmembrane region" description="Helical" evidence="4">
    <location>
        <begin position="174"/>
        <end position="194"/>
    </location>
</feature>
<feature type="transmembrane region" description="Helical" evidence="4">
    <location>
        <begin position="354"/>
        <end position="374"/>
    </location>
</feature>
<dbReference type="InterPro" id="IPR050327">
    <property type="entry name" value="Proton-linked_MCT"/>
</dbReference>
<dbReference type="RefSeq" id="WP_339963994.1">
    <property type="nucleotide sequence ID" value="NZ_JBBHJY010000001.1"/>
</dbReference>
<name>A0ABU8S3B5_9SPHN</name>
<dbReference type="InterPro" id="IPR036259">
    <property type="entry name" value="MFS_trans_sf"/>
</dbReference>
<feature type="transmembrane region" description="Helical" evidence="4">
    <location>
        <begin position="230"/>
        <end position="252"/>
    </location>
</feature>
<accession>A0ABU8S3B5</accession>
<protein>
    <submittedName>
        <fullName evidence="6">MFS transporter</fullName>
    </submittedName>
</protein>
<dbReference type="Gene3D" id="1.20.1250.20">
    <property type="entry name" value="MFS general substrate transporter like domains"/>
    <property type="match status" value="2"/>
</dbReference>